<keyword evidence="2" id="KW-0812">Transmembrane</keyword>
<evidence type="ECO:0000256" key="1">
    <source>
        <dbReference type="SAM" id="MobiDB-lite"/>
    </source>
</evidence>
<evidence type="ECO:0000313" key="4">
    <source>
        <dbReference type="WBParaSite" id="maker-uti_cns_0003035-snap-gene-0.4-mRNA-1"/>
    </source>
</evidence>
<sequence length="1398" mass="151954">MASSGGQINASNTADDGFDDSDIMAQMEAQGTELFRTPTEVITHEFYLNYGDNGGRASVSQAATSSHQYGGADSIGETYSISSRYRVKFDQQTLIWLETFSFIFHPPLCSHASSGISGGRCSCGGGGGGSGGGGSVRGLINGGGIRQRRWISRRLLSVQAGALTSERAGNSCCHRSAPQIWRMMKAHDEDEEDPLFELTFLPGGLALSGGLSLGCRRRRSGIWRGVTGRRRRRSLGLVSGLRRYRRLVRRLFFARTFGILGWLRRGTSGCGGACQLKKISNWPASSLIKMFTNLPVCLGGSAVLLLLVGVVGRVGLLLLLLLARCRLGGVRGRVAAGRRLSACRLVAVRNWMLFAPTLHTLSIGYHGNRFCNLLHAFFKYFSDLSVIITHSDRSRLSLVSRRQLKDMLRTPPSVGEAGGLLADGGHSVVGEADGVGEVELAQRLGERRLGDALGTGVGQADAVGQVQHANVAKLADGLQRLVGDSDTVGYAQLVQLRAATAQMAEGGIRDDVVLIQLQHPEAAIADGAEAVVVQSVELTIRQALCMLYMSLNIKCLILWHFEAKWTMASDENCGLIRRAVQQLQFVHALSLSQELQAPVAELLAAGQAEEPHILSVLGYQAQAVVRDAGKRQVHVDEQRTALDNLANGIVCEAGALGQVHVLQVATGADALEDLQRKVPAAGQAEVAEHRAGLSQELFGHRRRQVLTDLAEVELVQQLGALGARQTQAALDMSARLRWRRICWRRDSDTSDRSSRASPVDLLSTSSSVTLSPRSRRWKVDLLMINQANIALLLGEKDRAGGTSKDRAGGTSKDRAGGTSKDRAGGTSKDRAGGASKDRAGGTSKDRTGGTSKDRAGGASKDRAGGASKDRAGGASKDRAGGKSKDRAGGASKDRAGGKSKDRAGGTSKDRAGGTSKDRASPYATDLHGHNSTSKYSRVFLASSDTPCQALNMTRTTDTSTPSHRVMLSDDSSIADNVPQDRLERQDSRRSASMPWLRERGEQGQSRDQIVVEVENDDNKQLPMHRLSVQDVGSKHYLTSKMSPRIARRSTADPGLCAPSPMLSRSSTALDRQTEVRCREALKAWAASKFGCRIGCAQQMEIRSIRIKKAYQYSLETFVETRDINEAQEPSWGFGSLRKYSRRLRNRGGGGRGGDVTSKWEVDCPRPARMFEEGRGRVEVPGSAKLVACPGCEGVGFAGCPDCRGAGLCDCVRCEGTGYKLSREPLAERIKHSPCYYCATDGTTRCPFCEGTGRRRCSDCKGHRTLRRYLLVNVRFNNVSSSQIVCDRTDLLEERLSRVTGHLILETEELQGRPLADFPQLAVQQMSERMLEEHRCQVQASGARVIRQRQRVYLVPVTEVGFSWRGRTAQFWLYGVEQLCFCPNYPDRWWPASCCWLAA</sequence>
<feature type="compositionally biased region" description="Polar residues" evidence="1">
    <location>
        <begin position="952"/>
        <end position="962"/>
    </location>
</feature>
<reference evidence="4" key="1">
    <citation type="submission" date="2016-11" db="UniProtKB">
        <authorList>
            <consortium name="WormBaseParasite"/>
        </authorList>
    </citation>
    <scope>IDENTIFICATION</scope>
</reference>
<dbReference type="PANTHER" id="PTHR48465">
    <property type="entry name" value="PROTEIN SSUH2 HOMOLOG"/>
    <property type="match status" value="1"/>
</dbReference>
<evidence type="ECO:0000313" key="3">
    <source>
        <dbReference type="Proteomes" id="UP000095280"/>
    </source>
</evidence>
<feature type="compositionally biased region" description="Basic and acidic residues" evidence="1">
    <location>
        <begin position="798"/>
        <end position="919"/>
    </location>
</feature>
<keyword evidence="3" id="KW-1185">Reference proteome</keyword>
<proteinExistence type="predicted"/>
<dbReference type="InterPro" id="IPR052789">
    <property type="entry name" value="SSUH2_homolog"/>
</dbReference>
<feature type="transmembrane region" description="Helical" evidence="2">
    <location>
        <begin position="298"/>
        <end position="323"/>
    </location>
</feature>
<feature type="region of interest" description="Disordered" evidence="1">
    <location>
        <begin position="1"/>
        <end position="20"/>
    </location>
</feature>
<dbReference type="Proteomes" id="UP000095280">
    <property type="component" value="Unplaced"/>
</dbReference>
<accession>A0A1I8GUI5</accession>
<protein>
    <submittedName>
        <fullName evidence="4">RING-type domain-containing protein</fullName>
    </submittedName>
</protein>
<feature type="compositionally biased region" description="Polar residues" evidence="1">
    <location>
        <begin position="1"/>
        <end position="14"/>
    </location>
</feature>
<feature type="region of interest" description="Disordered" evidence="1">
    <location>
        <begin position="952"/>
        <end position="1004"/>
    </location>
</feature>
<keyword evidence="2" id="KW-0472">Membrane</keyword>
<name>A0A1I8GUI5_9PLAT</name>
<dbReference type="SUPFAM" id="SSF69349">
    <property type="entry name" value="Phage fibre proteins"/>
    <property type="match status" value="1"/>
</dbReference>
<feature type="region of interest" description="Disordered" evidence="1">
    <location>
        <begin position="747"/>
        <end position="768"/>
    </location>
</feature>
<dbReference type="PANTHER" id="PTHR48465:SF1">
    <property type="entry name" value="PROTEIN SSUH2 HOMOLOG"/>
    <property type="match status" value="1"/>
</dbReference>
<dbReference type="WBParaSite" id="maker-uti_cns_0003035-snap-gene-0.4-mRNA-1">
    <property type="protein sequence ID" value="maker-uti_cns_0003035-snap-gene-0.4-mRNA-1"/>
    <property type="gene ID" value="maker-uti_cns_0003035-snap-gene-0.4"/>
</dbReference>
<organism evidence="3 4">
    <name type="scientific">Macrostomum lignano</name>
    <dbReference type="NCBI Taxonomy" id="282301"/>
    <lineage>
        <taxon>Eukaryota</taxon>
        <taxon>Metazoa</taxon>
        <taxon>Spiralia</taxon>
        <taxon>Lophotrochozoa</taxon>
        <taxon>Platyhelminthes</taxon>
        <taxon>Rhabditophora</taxon>
        <taxon>Macrostomorpha</taxon>
        <taxon>Macrostomida</taxon>
        <taxon>Macrostomidae</taxon>
        <taxon>Macrostomum</taxon>
    </lineage>
</organism>
<evidence type="ECO:0000256" key="2">
    <source>
        <dbReference type="SAM" id="Phobius"/>
    </source>
</evidence>
<keyword evidence="2" id="KW-1133">Transmembrane helix</keyword>
<feature type="compositionally biased region" description="Low complexity" evidence="1">
    <location>
        <begin position="755"/>
        <end position="768"/>
    </location>
</feature>
<feature type="region of interest" description="Disordered" evidence="1">
    <location>
        <begin position="798"/>
        <end position="930"/>
    </location>
</feature>
<feature type="compositionally biased region" description="Basic and acidic residues" evidence="1">
    <location>
        <begin position="978"/>
        <end position="989"/>
    </location>
</feature>